<gene>
    <name evidence="2" type="ORF">OH76DRAFT_1428147</name>
</gene>
<evidence type="ECO:0000313" key="3">
    <source>
        <dbReference type="Proteomes" id="UP000256964"/>
    </source>
</evidence>
<dbReference type="OrthoDB" id="2565191at2759"/>
<dbReference type="Proteomes" id="UP000256964">
    <property type="component" value="Unassembled WGS sequence"/>
</dbReference>
<feature type="compositionally biased region" description="Basic and acidic residues" evidence="1">
    <location>
        <begin position="91"/>
        <end position="103"/>
    </location>
</feature>
<feature type="compositionally biased region" description="Acidic residues" evidence="1">
    <location>
        <begin position="74"/>
        <end position="84"/>
    </location>
</feature>
<feature type="compositionally biased region" description="Acidic residues" evidence="1">
    <location>
        <begin position="223"/>
        <end position="243"/>
    </location>
</feature>
<keyword evidence="3" id="KW-1185">Reference proteome</keyword>
<proteinExistence type="predicted"/>
<feature type="region of interest" description="Disordered" evidence="1">
    <location>
        <begin position="42"/>
        <end position="159"/>
    </location>
</feature>
<dbReference type="STRING" id="139420.A0A371DRZ9"/>
<name>A0A371DRZ9_9APHY</name>
<feature type="compositionally biased region" description="Basic and acidic residues" evidence="1">
    <location>
        <begin position="313"/>
        <end position="339"/>
    </location>
</feature>
<feature type="compositionally biased region" description="Acidic residues" evidence="1">
    <location>
        <begin position="360"/>
        <end position="369"/>
    </location>
</feature>
<dbReference type="EMBL" id="KZ857382">
    <property type="protein sequence ID" value="RDX55323.1"/>
    <property type="molecule type" value="Genomic_DNA"/>
</dbReference>
<reference evidence="2 3" key="1">
    <citation type="journal article" date="2018" name="Biotechnol. Biofuels">
        <title>Integrative visual omics of the white-rot fungus Polyporus brumalis exposes the biotechnological potential of its oxidative enzymes for delignifying raw plant biomass.</title>
        <authorList>
            <person name="Miyauchi S."/>
            <person name="Rancon A."/>
            <person name="Drula E."/>
            <person name="Hage H."/>
            <person name="Chaduli D."/>
            <person name="Favel A."/>
            <person name="Grisel S."/>
            <person name="Henrissat B."/>
            <person name="Herpoel-Gimbert I."/>
            <person name="Ruiz-Duenas F.J."/>
            <person name="Chevret D."/>
            <person name="Hainaut M."/>
            <person name="Lin J."/>
            <person name="Wang M."/>
            <person name="Pangilinan J."/>
            <person name="Lipzen A."/>
            <person name="Lesage-Meessen L."/>
            <person name="Navarro D."/>
            <person name="Riley R."/>
            <person name="Grigoriev I.V."/>
            <person name="Zhou S."/>
            <person name="Raouche S."/>
            <person name="Rosso M.N."/>
        </authorList>
    </citation>
    <scope>NUCLEOTIDE SEQUENCE [LARGE SCALE GENOMIC DNA]</scope>
    <source>
        <strain evidence="2 3">BRFM 1820</strain>
    </source>
</reference>
<accession>A0A371DRZ9</accession>
<evidence type="ECO:0000256" key="1">
    <source>
        <dbReference type="SAM" id="MobiDB-lite"/>
    </source>
</evidence>
<evidence type="ECO:0000313" key="2">
    <source>
        <dbReference type="EMBL" id="RDX55323.1"/>
    </source>
</evidence>
<feature type="region of interest" description="Disordered" evidence="1">
    <location>
        <begin position="313"/>
        <end position="369"/>
    </location>
</feature>
<organism evidence="2 3">
    <name type="scientific">Lentinus brumalis</name>
    <dbReference type="NCBI Taxonomy" id="2498619"/>
    <lineage>
        <taxon>Eukaryota</taxon>
        <taxon>Fungi</taxon>
        <taxon>Dikarya</taxon>
        <taxon>Basidiomycota</taxon>
        <taxon>Agaricomycotina</taxon>
        <taxon>Agaricomycetes</taxon>
        <taxon>Polyporales</taxon>
        <taxon>Polyporaceae</taxon>
        <taxon>Lentinus</taxon>
    </lineage>
</organism>
<feature type="region of interest" description="Disordered" evidence="1">
    <location>
        <begin position="198"/>
        <end position="264"/>
    </location>
</feature>
<sequence length="369" mass="41423">MNPLRRSTVHDLAALRLHRDSSRVLNSDTNASSRRAKYAIRDARGNWIAQDAGGLGKVKQRRSASEPDQGGDVNEPEEDEEVTEDMQPSPTKDKGKGRARENGSDDEDAPLNRRAQKRRRFDEDMSYLDPRSQSVPLPIPIEGDIPLQAEDDLPGTLPTPSSDLLKCLHHFASSYYTAMGQLYDATREARQERKIRRLAKRKESGTASSSRAASSDATKVGVDGEDAGEESTESSDEDDDAYEAESPTKNSSSKRKKRRRGKHPMDKDMYKIFDGSALVALGMLLQEHVAHSLNSHVPEGWEKAMELIERNRRKDERKYRQAQRMREIRHSVKAERTGADEPDSEDENRHEIGEPQAGGSEEETDEGED</sequence>
<feature type="compositionally biased region" description="Basic residues" evidence="1">
    <location>
        <begin position="252"/>
        <end position="262"/>
    </location>
</feature>
<protein>
    <submittedName>
        <fullName evidence="2">Uncharacterized protein</fullName>
    </submittedName>
</protein>
<feature type="compositionally biased region" description="Low complexity" evidence="1">
    <location>
        <begin position="205"/>
        <end position="217"/>
    </location>
</feature>
<dbReference type="AlphaFoldDB" id="A0A371DRZ9"/>